<comment type="subcellular location">
    <subcellularLocation>
        <location evidence="2">Cell envelope</location>
    </subcellularLocation>
</comment>
<dbReference type="AlphaFoldDB" id="A0A317CM22"/>
<dbReference type="GO" id="GO:0030313">
    <property type="term" value="C:cell envelope"/>
    <property type="evidence" value="ECO:0007669"/>
    <property type="project" value="UniProtKB-SubCell"/>
</dbReference>
<evidence type="ECO:0000259" key="9">
    <source>
        <dbReference type="Pfam" id="PF19425"/>
    </source>
</evidence>
<sequence length="526" mass="58130">MSSITKNNKNWEDVLTRFDIEDKNDSDLLVDQTENAPSQKVNSSSFTSRWATRTVLLAGCAFMLGNIPLQSHLPNSSIEQPELTLNSPEPEIHTSEPLKVQSASVSKALTPLVKPSETITDAAPLASVDEGIKTLVLPNQPLATHVGFELINTKSTWDTYTVKRSDSQATIFSRIKQPSILRELKKIESIADALKDMKTGTIVRAKSDQGKLEQLVFSPDYEKSFVIEPTESGSFEGSWQKKQFEVRQARATFSVKKNLFQDAKKAEVPKSVTSQIVKVFDWDVDFTKNANIGDQITVVFESIYHNGDQVGSLNLIAAELVNKGEVLRSIRHTTARGLTDYFTPEGREMKRAFLRMPLARAKISSHFNPRRLHPVLKILRPHKGTDFAARVGTPIIATGDGEVKSVGTKGGYGKTIVLKHREGYTTLYSHLSKFKDGLKAGQVIAQGDVIGYVGSSGLATGPNLHYEFRKNDKPVDPITVKLPNSLSLTKKELASFNVDAINMRLQLKVLHRFAKENVDINSATGG</sequence>
<dbReference type="InterPro" id="IPR016047">
    <property type="entry name" value="M23ase_b-sheet_dom"/>
</dbReference>
<dbReference type="InterPro" id="IPR050570">
    <property type="entry name" value="Cell_wall_metabolism_enzyme"/>
</dbReference>
<dbReference type="GO" id="GO:0006508">
    <property type="term" value="P:proteolysis"/>
    <property type="evidence" value="ECO:0007669"/>
    <property type="project" value="UniProtKB-KW"/>
</dbReference>
<evidence type="ECO:0000313" key="11">
    <source>
        <dbReference type="Proteomes" id="UP000245506"/>
    </source>
</evidence>
<dbReference type="PANTHER" id="PTHR21666">
    <property type="entry name" value="PEPTIDASE-RELATED"/>
    <property type="match status" value="1"/>
</dbReference>
<keyword evidence="5" id="KW-0378">Hydrolase</keyword>
<feature type="domain" description="M23ase beta-sheet core" evidence="8">
    <location>
        <begin position="381"/>
        <end position="477"/>
    </location>
</feature>
<evidence type="ECO:0000256" key="5">
    <source>
        <dbReference type="ARBA" id="ARBA00022801"/>
    </source>
</evidence>
<keyword evidence="6" id="KW-0862">Zinc</keyword>
<accession>A0A317CM22</accession>
<dbReference type="Gene3D" id="2.70.70.10">
    <property type="entry name" value="Glucose Permease (Domain IIA)"/>
    <property type="match status" value="1"/>
</dbReference>
<dbReference type="EMBL" id="QGKL01000021">
    <property type="protein sequence ID" value="PWQ97362.1"/>
    <property type="molecule type" value="Genomic_DNA"/>
</dbReference>
<comment type="cofactor">
    <cofactor evidence="1">
        <name>Zn(2+)</name>
        <dbReference type="ChEBI" id="CHEBI:29105"/>
    </cofactor>
</comment>
<dbReference type="RefSeq" id="WP_109822790.1">
    <property type="nucleotide sequence ID" value="NZ_QGKL01000021.1"/>
</dbReference>
<dbReference type="CDD" id="cd12797">
    <property type="entry name" value="M23_peptidase"/>
    <property type="match status" value="1"/>
</dbReference>
<keyword evidence="7" id="KW-0482">Metalloprotease</keyword>
<dbReference type="Pfam" id="PF01551">
    <property type="entry name" value="Peptidase_M23"/>
    <property type="match status" value="1"/>
</dbReference>
<dbReference type="GO" id="GO:0046872">
    <property type="term" value="F:metal ion binding"/>
    <property type="evidence" value="ECO:0007669"/>
    <property type="project" value="UniProtKB-KW"/>
</dbReference>
<dbReference type="PANTHER" id="PTHR21666:SF288">
    <property type="entry name" value="CELL DIVISION PROTEIN YTFB"/>
    <property type="match status" value="1"/>
</dbReference>
<gene>
    <name evidence="10" type="ORF">DKT75_07430</name>
</gene>
<name>A0A317CM22_9GAMM</name>
<dbReference type="SUPFAM" id="SSF51261">
    <property type="entry name" value="Duplicated hybrid motif"/>
    <property type="match status" value="1"/>
</dbReference>
<reference evidence="10 11" key="1">
    <citation type="submission" date="2018-05" db="EMBL/GenBank/DDBJ databases">
        <title>Leucothrix arctica sp. nov., isolated from Arctic seawater.</title>
        <authorList>
            <person name="Choi A."/>
            <person name="Baek K."/>
        </authorList>
    </citation>
    <scope>NUCLEOTIDE SEQUENCE [LARGE SCALE GENOMIC DNA]</scope>
    <source>
        <strain evidence="10 11">IMCC9719</strain>
    </source>
</reference>
<evidence type="ECO:0000313" key="10">
    <source>
        <dbReference type="EMBL" id="PWQ97362.1"/>
    </source>
</evidence>
<evidence type="ECO:0000256" key="1">
    <source>
        <dbReference type="ARBA" id="ARBA00001947"/>
    </source>
</evidence>
<proteinExistence type="predicted"/>
<dbReference type="GO" id="GO:0004222">
    <property type="term" value="F:metalloendopeptidase activity"/>
    <property type="evidence" value="ECO:0007669"/>
    <property type="project" value="TreeGrafter"/>
</dbReference>
<dbReference type="OrthoDB" id="9805070at2"/>
<keyword evidence="4" id="KW-0479">Metal-binding</keyword>
<evidence type="ECO:0000256" key="7">
    <source>
        <dbReference type="ARBA" id="ARBA00023049"/>
    </source>
</evidence>
<dbReference type="Proteomes" id="UP000245506">
    <property type="component" value="Unassembled WGS sequence"/>
</dbReference>
<feature type="domain" description="Csd3-like second N-terminal" evidence="9">
    <location>
        <begin position="251"/>
        <end position="369"/>
    </location>
</feature>
<protein>
    <submittedName>
        <fullName evidence="10">Peptidase M23</fullName>
    </submittedName>
</protein>
<evidence type="ECO:0000256" key="4">
    <source>
        <dbReference type="ARBA" id="ARBA00022723"/>
    </source>
</evidence>
<dbReference type="InterPro" id="IPR045834">
    <property type="entry name" value="Csd3_N2"/>
</dbReference>
<dbReference type="Pfam" id="PF19425">
    <property type="entry name" value="Csd3_N2"/>
    <property type="match status" value="1"/>
</dbReference>
<keyword evidence="3" id="KW-0645">Protease</keyword>
<dbReference type="InterPro" id="IPR011055">
    <property type="entry name" value="Dup_hybrid_motif"/>
</dbReference>
<evidence type="ECO:0000256" key="6">
    <source>
        <dbReference type="ARBA" id="ARBA00022833"/>
    </source>
</evidence>
<evidence type="ECO:0000256" key="2">
    <source>
        <dbReference type="ARBA" id="ARBA00004196"/>
    </source>
</evidence>
<comment type="caution">
    <text evidence="10">The sequence shown here is derived from an EMBL/GenBank/DDBJ whole genome shotgun (WGS) entry which is preliminary data.</text>
</comment>
<dbReference type="Gene3D" id="3.10.450.350">
    <property type="match status" value="1"/>
</dbReference>
<evidence type="ECO:0000259" key="8">
    <source>
        <dbReference type="Pfam" id="PF01551"/>
    </source>
</evidence>
<organism evidence="10 11">
    <name type="scientific">Leucothrix arctica</name>
    <dbReference type="NCBI Taxonomy" id="1481894"/>
    <lineage>
        <taxon>Bacteria</taxon>
        <taxon>Pseudomonadati</taxon>
        <taxon>Pseudomonadota</taxon>
        <taxon>Gammaproteobacteria</taxon>
        <taxon>Thiotrichales</taxon>
        <taxon>Thiotrichaceae</taxon>
        <taxon>Leucothrix</taxon>
    </lineage>
</organism>
<keyword evidence="11" id="KW-1185">Reference proteome</keyword>
<evidence type="ECO:0000256" key="3">
    <source>
        <dbReference type="ARBA" id="ARBA00022670"/>
    </source>
</evidence>